<dbReference type="Proteomes" id="UP001469553">
    <property type="component" value="Unassembled WGS sequence"/>
</dbReference>
<gene>
    <name evidence="1" type="ORF">AMECASPLE_007335</name>
</gene>
<name>A0ABV0ZA46_9TELE</name>
<evidence type="ECO:0000313" key="1">
    <source>
        <dbReference type="EMBL" id="MEQ2302495.1"/>
    </source>
</evidence>
<protein>
    <submittedName>
        <fullName evidence="1">Uncharacterized protein</fullName>
    </submittedName>
</protein>
<sequence>MADHFTFTFIRNVSSPAADSSCEGTAGISNKDWLCSTCNKLLHLAKVEDKEKDCKTESFQRKHSDLCNISQTIVEEHVMERKTSGHIVSIQCHKSRVRFT</sequence>
<accession>A0ABV0ZA46</accession>
<proteinExistence type="predicted"/>
<comment type="caution">
    <text evidence="1">The sequence shown here is derived from an EMBL/GenBank/DDBJ whole genome shotgun (WGS) entry which is preliminary data.</text>
</comment>
<organism evidence="1 2">
    <name type="scientific">Ameca splendens</name>
    <dbReference type="NCBI Taxonomy" id="208324"/>
    <lineage>
        <taxon>Eukaryota</taxon>
        <taxon>Metazoa</taxon>
        <taxon>Chordata</taxon>
        <taxon>Craniata</taxon>
        <taxon>Vertebrata</taxon>
        <taxon>Euteleostomi</taxon>
        <taxon>Actinopterygii</taxon>
        <taxon>Neopterygii</taxon>
        <taxon>Teleostei</taxon>
        <taxon>Neoteleostei</taxon>
        <taxon>Acanthomorphata</taxon>
        <taxon>Ovalentaria</taxon>
        <taxon>Atherinomorphae</taxon>
        <taxon>Cyprinodontiformes</taxon>
        <taxon>Goodeidae</taxon>
        <taxon>Ameca</taxon>
    </lineage>
</organism>
<reference evidence="1 2" key="1">
    <citation type="submission" date="2021-06" db="EMBL/GenBank/DDBJ databases">
        <authorList>
            <person name="Palmer J.M."/>
        </authorList>
    </citation>
    <scope>NUCLEOTIDE SEQUENCE [LARGE SCALE GENOMIC DNA]</scope>
    <source>
        <strain evidence="1 2">AS_MEX2019</strain>
        <tissue evidence="1">Muscle</tissue>
    </source>
</reference>
<keyword evidence="2" id="KW-1185">Reference proteome</keyword>
<evidence type="ECO:0000313" key="2">
    <source>
        <dbReference type="Proteomes" id="UP001469553"/>
    </source>
</evidence>
<dbReference type="EMBL" id="JAHRIP010056800">
    <property type="protein sequence ID" value="MEQ2302495.1"/>
    <property type="molecule type" value="Genomic_DNA"/>
</dbReference>